<keyword evidence="13" id="KW-1185">Reference proteome</keyword>
<dbReference type="RefSeq" id="XP_055883767.1">
    <property type="nucleotide sequence ID" value="XM_056027792.1"/>
</dbReference>
<dbReference type="FunFam" id="3.30.160.60:FF:000446">
    <property type="entry name" value="Zinc finger protein"/>
    <property type="match status" value="1"/>
</dbReference>
<evidence type="ECO:0000259" key="12">
    <source>
        <dbReference type="PROSITE" id="PS50157"/>
    </source>
</evidence>
<proteinExistence type="predicted"/>
<evidence type="ECO:0000256" key="4">
    <source>
        <dbReference type="ARBA" id="ARBA00022771"/>
    </source>
</evidence>
<keyword evidence="5" id="KW-0862">Zinc</keyword>
<evidence type="ECO:0000313" key="17">
    <source>
        <dbReference type="RefSeq" id="XP_055883770.1"/>
    </source>
</evidence>
<keyword evidence="4 10" id="KW-0863">Zinc-finger</keyword>
<feature type="domain" description="C2H2-type" evidence="12">
    <location>
        <begin position="275"/>
        <end position="302"/>
    </location>
</feature>
<dbReference type="RefSeq" id="XP_055883769.1">
    <property type="nucleotide sequence ID" value="XM_056027794.1"/>
</dbReference>
<feature type="domain" description="C2H2-type" evidence="12">
    <location>
        <begin position="772"/>
        <end position="799"/>
    </location>
</feature>
<feature type="domain" description="C2H2-type" evidence="12">
    <location>
        <begin position="247"/>
        <end position="274"/>
    </location>
</feature>
<feature type="domain" description="C2H2-type" evidence="12">
    <location>
        <begin position="480"/>
        <end position="507"/>
    </location>
</feature>
<accession>A0A9W3A9D5</accession>
<dbReference type="FunFam" id="3.30.160.60:FF:000534">
    <property type="entry name" value="zinc finger protein 674"/>
    <property type="match status" value="1"/>
</dbReference>
<dbReference type="GO" id="GO:0001227">
    <property type="term" value="F:DNA-binding transcription repressor activity, RNA polymerase II-specific"/>
    <property type="evidence" value="ECO:0007669"/>
    <property type="project" value="TreeGrafter"/>
</dbReference>
<protein>
    <submittedName>
        <fullName evidence="14 15">Zinc finger protein 62 homolog</fullName>
    </submittedName>
</protein>
<feature type="region of interest" description="Disordered" evidence="11">
    <location>
        <begin position="1024"/>
        <end position="1133"/>
    </location>
</feature>
<evidence type="ECO:0000256" key="2">
    <source>
        <dbReference type="ARBA" id="ARBA00022723"/>
    </source>
</evidence>
<evidence type="ECO:0000313" key="14">
    <source>
        <dbReference type="RefSeq" id="XP_055883767.1"/>
    </source>
</evidence>
<evidence type="ECO:0000256" key="1">
    <source>
        <dbReference type="ARBA" id="ARBA00004123"/>
    </source>
</evidence>
<evidence type="ECO:0000313" key="15">
    <source>
        <dbReference type="RefSeq" id="XP_055883768.1"/>
    </source>
</evidence>
<dbReference type="OrthoDB" id="8922241at2759"/>
<evidence type="ECO:0000313" key="13">
    <source>
        <dbReference type="Proteomes" id="UP001165740"/>
    </source>
</evidence>
<dbReference type="OMA" id="DICGVEM"/>
<evidence type="ECO:0000256" key="9">
    <source>
        <dbReference type="ARBA" id="ARBA00023242"/>
    </source>
</evidence>
<evidence type="ECO:0000256" key="5">
    <source>
        <dbReference type="ARBA" id="ARBA00022833"/>
    </source>
</evidence>
<feature type="domain" description="C2H2-type" evidence="12">
    <location>
        <begin position="534"/>
        <end position="562"/>
    </location>
</feature>
<feature type="domain" description="C2H2-type" evidence="12">
    <location>
        <begin position="647"/>
        <end position="674"/>
    </location>
</feature>
<dbReference type="InterPro" id="IPR013087">
    <property type="entry name" value="Znf_C2H2_type"/>
</dbReference>
<dbReference type="FunFam" id="3.30.160.60:FF:001557">
    <property type="entry name" value="Transcription factor E4F1"/>
    <property type="match status" value="1"/>
</dbReference>
<dbReference type="GO" id="GO:0045944">
    <property type="term" value="P:positive regulation of transcription by RNA polymerase II"/>
    <property type="evidence" value="ECO:0007669"/>
    <property type="project" value="UniProtKB-ARBA"/>
</dbReference>
<dbReference type="AlphaFoldDB" id="A0A9W3A9D5"/>
<keyword evidence="6" id="KW-0805">Transcription regulation</keyword>
<sequence length="1133" mass="128875">MEQTITMMTEEEIPEVGPNDIVIHLVNPYKCGLCELEFLEKSVFKEHMFSHLEQIKQEHPSSQIVMTVTLPPETPGGVTVTRDILQLGEDGSIKQVLQPTLNMTLNQVSPLRELEEAGVLKLNLPKPEEMVPMVPKAPLPIIRPSNNVSAMSLVEPHVQTVEVIQEGYPAIVSTSIKEEAQIVSTMSEITENNDNYLTFAFKGPNDEMQHIQIIKPEGTKAGDLMLELSNNSNVVKRNNRNGNSKHSSCDICGKVLSTSTNLLRHKMYHSAERPFVCDVCNKGFKDACNLKKHTIIHKRIFPCYLCKKSFLRKSLLALHLRRHETRTAMVKTGNSTKEVTIRTFVDDDGTRVEEMSMSALGGQTFEYKPRIVKADPSEIDQQVKKEINDQTNGQANGVSLSAGSEAQHSEIIENKEKKPAGQKTIFMVTSNGLQETIIEKQTVQEEGQGSSNTNAVDAIDVDDMPDLKIPEVPEEFVKMYQCGHCAKRTVQRGNMMRHLIHHLKEKPFVCDQCPKQFVDKGELVKHKKTHTKPYRCPQCNGAFAHNAQLLRHLESTCLGNTEELNYTVLEDGKTYRCDICRIEMKRLGNMIKHVGTHSMTSGRANWHHRQSNFKPKKFTPNKSFESASNKKMEISPYYYFDLNHKTYICCFCSRSFTMKSNILQHVKIHTKEKPYPCMECEQWFESTATLKRHLDIHTKPFKCDICPLAFSRKIFLDIHKRKHNEKEKDEETSDFGLLEDKKGYYCKHCNKKLNNKYRMLNHIKLHLSDRTHECPTCNKCFSCQYLLLKHKKVHAKPFACKVCGATFTRKFFLILHRKRAHPKKVLPVVKTPDLQSLDDSNASGEDKQIFPCAICGAPFSRLVIKMNHEKKCYEESKVMVRLSEGKGYKCKICGKVASLKHNLMVHIRKHTDVLKVENTGKIIVGEAYSDKFEPAKSTSLLADKVNAKVNKPSVSKFKPFSKVIKRAREESDSSDILEVEDIQDAAFEMDKEGRFQRIPGGYTCLDCRRKFNDYDALIVHLESHGDSSEKQENDKEEKQASINKAEKSEALEKKPVLKIIKCETPSSPAENKETENSTPKIKKEVSKKKAATPTSPALASKTKQSEEKVETPTPPRSTNRPARIQKMPSRFLE</sequence>
<keyword evidence="3" id="KW-0677">Repeat</keyword>
<comment type="subcellular location">
    <subcellularLocation>
        <location evidence="1">Nucleus</location>
    </subcellularLocation>
</comment>
<feature type="domain" description="C2H2-type" evidence="12">
    <location>
        <begin position="508"/>
        <end position="535"/>
    </location>
</feature>
<keyword evidence="7" id="KW-0238">DNA-binding</keyword>
<evidence type="ECO:0000256" key="11">
    <source>
        <dbReference type="SAM" id="MobiDB-lite"/>
    </source>
</evidence>
<dbReference type="GO" id="GO:0000978">
    <property type="term" value="F:RNA polymerase II cis-regulatory region sequence-specific DNA binding"/>
    <property type="evidence" value="ECO:0007669"/>
    <property type="project" value="TreeGrafter"/>
</dbReference>
<dbReference type="GO" id="GO:0005654">
    <property type="term" value="C:nucleoplasm"/>
    <property type="evidence" value="ECO:0007669"/>
    <property type="project" value="TreeGrafter"/>
</dbReference>
<keyword evidence="8" id="KW-0804">Transcription</keyword>
<keyword evidence="2" id="KW-0479">Metal-binding</keyword>
<evidence type="ECO:0000256" key="7">
    <source>
        <dbReference type="ARBA" id="ARBA00023125"/>
    </source>
</evidence>
<dbReference type="PANTHER" id="PTHR24399:SF23">
    <property type="entry name" value="C2H2-TYPE DOMAIN-CONTAINING PROTEIN"/>
    <property type="match status" value="1"/>
</dbReference>
<feature type="domain" description="C2H2-type" evidence="12">
    <location>
        <begin position="798"/>
        <end position="821"/>
    </location>
</feature>
<evidence type="ECO:0000256" key="6">
    <source>
        <dbReference type="ARBA" id="ARBA00023015"/>
    </source>
</evidence>
<feature type="domain" description="C2H2-type" evidence="12">
    <location>
        <begin position="675"/>
        <end position="702"/>
    </location>
</feature>
<evidence type="ECO:0000256" key="3">
    <source>
        <dbReference type="ARBA" id="ARBA00022737"/>
    </source>
</evidence>
<feature type="domain" description="C2H2-type" evidence="12">
    <location>
        <begin position="29"/>
        <end position="56"/>
    </location>
</feature>
<dbReference type="Proteomes" id="UP001165740">
    <property type="component" value="Chromosome 4"/>
</dbReference>
<evidence type="ECO:0000313" key="16">
    <source>
        <dbReference type="RefSeq" id="XP_055883769.1"/>
    </source>
</evidence>
<reference evidence="14 15" key="1">
    <citation type="submission" date="2025-04" db="UniProtKB">
        <authorList>
            <consortium name="RefSeq"/>
        </authorList>
    </citation>
    <scope>IDENTIFICATION</scope>
</reference>
<feature type="compositionally biased region" description="Polar residues" evidence="11">
    <location>
        <begin position="389"/>
        <end position="406"/>
    </location>
</feature>
<gene>
    <name evidence="14 15 16 17" type="primary">LOC106063519</name>
</gene>
<dbReference type="RefSeq" id="XP_055883768.1">
    <property type="nucleotide sequence ID" value="XM_056027793.1"/>
</dbReference>
<evidence type="ECO:0000256" key="10">
    <source>
        <dbReference type="PROSITE-ProRule" id="PRU00042"/>
    </source>
</evidence>
<dbReference type="RefSeq" id="XP_055883770.1">
    <property type="nucleotide sequence ID" value="XM_056027795.1"/>
</dbReference>
<feature type="domain" description="C2H2-type" evidence="12">
    <location>
        <begin position="888"/>
        <end position="911"/>
    </location>
</feature>
<dbReference type="SMART" id="SM00355">
    <property type="entry name" value="ZnF_C2H2"/>
    <property type="match status" value="16"/>
</dbReference>
<evidence type="ECO:0000256" key="8">
    <source>
        <dbReference type="ARBA" id="ARBA00023163"/>
    </source>
</evidence>
<dbReference type="PROSITE" id="PS00028">
    <property type="entry name" value="ZINC_FINGER_C2H2_1"/>
    <property type="match status" value="13"/>
</dbReference>
<keyword evidence="9" id="KW-0539">Nucleus</keyword>
<dbReference type="GO" id="GO:0008270">
    <property type="term" value="F:zinc ion binding"/>
    <property type="evidence" value="ECO:0007669"/>
    <property type="project" value="UniProtKB-KW"/>
</dbReference>
<organism evidence="13 17">
    <name type="scientific">Biomphalaria glabrata</name>
    <name type="common">Bloodfluke planorb</name>
    <name type="synonym">Freshwater snail</name>
    <dbReference type="NCBI Taxonomy" id="6526"/>
    <lineage>
        <taxon>Eukaryota</taxon>
        <taxon>Metazoa</taxon>
        <taxon>Spiralia</taxon>
        <taxon>Lophotrochozoa</taxon>
        <taxon>Mollusca</taxon>
        <taxon>Gastropoda</taxon>
        <taxon>Heterobranchia</taxon>
        <taxon>Euthyneura</taxon>
        <taxon>Panpulmonata</taxon>
        <taxon>Hygrophila</taxon>
        <taxon>Lymnaeoidea</taxon>
        <taxon>Planorbidae</taxon>
        <taxon>Biomphalaria</taxon>
    </lineage>
</organism>
<feature type="compositionally biased region" description="Basic and acidic residues" evidence="11">
    <location>
        <begin position="407"/>
        <end position="418"/>
    </location>
</feature>
<dbReference type="PROSITE" id="PS50157">
    <property type="entry name" value="ZINC_FINGER_C2H2_2"/>
    <property type="match status" value="15"/>
</dbReference>
<dbReference type="GeneID" id="106063519"/>
<dbReference type="Pfam" id="PF00096">
    <property type="entry name" value="zf-C2H2"/>
    <property type="match status" value="6"/>
</dbReference>
<name>A0A9W3A9D5_BIOGL</name>
<feature type="compositionally biased region" description="Basic and acidic residues" evidence="11">
    <location>
        <begin position="1024"/>
        <end position="1055"/>
    </location>
</feature>
<feature type="domain" description="C2H2-type" evidence="12">
    <location>
        <begin position="301"/>
        <end position="328"/>
    </location>
</feature>
<feature type="domain" description="C2H2-type" evidence="12">
    <location>
        <begin position="1002"/>
        <end position="1029"/>
    </location>
</feature>
<dbReference type="SUPFAM" id="SSF57667">
    <property type="entry name" value="beta-beta-alpha zinc fingers"/>
    <property type="match status" value="8"/>
</dbReference>
<dbReference type="InterPro" id="IPR036236">
    <property type="entry name" value="Znf_C2H2_sf"/>
</dbReference>
<feature type="domain" description="C2H2-type" evidence="12">
    <location>
        <begin position="701"/>
        <end position="728"/>
    </location>
</feature>
<dbReference type="Gene3D" id="3.30.160.60">
    <property type="entry name" value="Classic Zinc Finger"/>
    <property type="match status" value="11"/>
</dbReference>
<feature type="region of interest" description="Disordered" evidence="11">
    <location>
        <begin position="389"/>
        <end position="418"/>
    </location>
</feature>
<feature type="domain" description="C2H2-type" evidence="12">
    <location>
        <begin position="744"/>
        <end position="771"/>
    </location>
</feature>
<dbReference type="PANTHER" id="PTHR24399">
    <property type="entry name" value="ZINC FINGER AND BTB DOMAIN-CONTAINING"/>
    <property type="match status" value="1"/>
</dbReference>